<accession>A0A2N5ZAA7</accession>
<organism evidence="1 2">
    <name type="scientific">Muiribacterium halophilum</name>
    <dbReference type="NCBI Taxonomy" id="2053465"/>
    <lineage>
        <taxon>Bacteria</taxon>
        <taxon>Candidatus Muiribacteriota</taxon>
        <taxon>Candidatus Muiribacteriia</taxon>
        <taxon>Candidatus Muiribacteriales</taxon>
        <taxon>Candidatus Muiribacteriaceae</taxon>
        <taxon>Candidatus Muiribacterium</taxon>
    </lineage>
</organism>
<proteinExistence type="predicted"/>
<dbReference type="EMBL" id="PKTG01000134">
    <property type="protein sequence ID" value="PLX15613.1"/>
    <property type="molecule type" value="Genomic_DNA"/>
</dbReference>
<gene>
    <name evidence="1" type="ORF">C0601_12525</name>
</gene>
<evidence type="ECO:0000313" key="1">
    <source>
        <dbReference type="EMBL" id="PLX15613.1"/>
    </source>
</evidence>
<dbReference type="Proteomes" id="UP000234857">
    <property type="component" value="Unassembled WGS sequence"/>
</dbReference>
<evidence type="ECO:0000313" key="2">
    <source>
        <dbReference type="Proteomes" id="UP000234857"/>
    </source>
</evidence>
<protein>
    <submittedName>
        <fullName evidence="1">Uncharacterized protein</fullName>
    </submittedName>
</protein>
<dbReference type="AlphaFoldDB" id="A0A2N5ZAA7"/>
<name>A0A2N5ZAA7_MUIH1</name>
<reference evidence="1 2" key="1">
    <citation type="submission" date="2017-11" db="EMBL/GenBank/DDBJ databases">
        <title>Genome-resolved metagenomics identifies genetic mobility, metabolic interactions, and unexpected diversity in perchlorate-reducing communities.</title>
        <authorList>
            <person name="Barnum T.P."/>
            <person name="Figueroa I.A."/>
            <person name="Carlstrom C.I."/>
            <person name="Lucas L.N."/>
            <person name="Engelbrektson A.L."/>
            <person name="Coates J.D."/>
        </authorList>
    </citation>
    <scope>NUCLEOTIDE SEQUENCE [LARGE SCALE GENOMIC DNA]</scope>
    <source>
        <strain evidence="1">BM706</strain>
    </source>
</reference>
<comment type="caution">
    <text evidence="1">The sequence shown here is derived from an EMBL/GenBank/DDBJ whole genome shotgun (WGS) entry which is preliminary data.</text>
</comment>
<sequence length="169" mass="19584">MTVDEIRNIKDIEKDIIPLVYEINQIRGIKTIDSCGGHTKKDHLDIRYPFVSFIFSETSIGLDNIALLYNVGKIFGWITKFNGVRYINEDSRLIPSILKQSDVFDRSKIISTYLTFLPFNAVKNPTNTCSNFFADDVEEVVKEKEKIEEIASCIRENNDNRFAFQFRTE</sequence>